<gene>
    <name evidence="1" type="ORF">BLA6863_04732</name>
</gene>
<dbReference type="SUPFAM" id="SSF51126">
    <property type="entry name" value="Pectin lyase-like"/>
    <property type="match status" value="1"/>
</dbReference>
<dbReference type="AlphaFoldDB" id="A0A6P2NUP1"/>
<dbReference type="Proteomes" id="UP000494170">
    <property type="component" value="Unassembled WGS sequence"/>
</dbReference>
<proteinExistence type="predicted"/>
<dbReference type="InterPro" id="IPR012334">
    <property type="entry name" value="Pectin_lyas_fold"/>
</dbReference>
<dbReference type="RefSeq" id="WP_174943631.1">
    <property type="nucleotide sequence ID" value="NZ_CABVPY010000033.1"/>
</dbReference>
<reference evidence="1 2" key="1">
    <citation type="submission" date="2019-09" db="EMBL/GenBank/DDBJ databases">
        <authorList>
            <person name="Depoorter E."/>
        </authorList>
    </citation>
    <scope>NUCLEOTIDE SEQUENCE [LARGE SCALE GENOMIC DNA]</scope>
    <source>
        <strain evidence="1">LMG 6863</strain>
    </source>
</reference>
<dbReference type="SMART" id="SM00710">
    <property type="entry name" value="PbH1"/>
    <property type="match status" value="4"/>
</dbReference>
<evidence type="ECO:0000313" key="2">
    <source>
        <dbReference type="Proteomes" id="UP000494170"/>
    </source>
</evidence>
<evidence type="ECO:0000313" key="1">
    <source>
        <dbReference type="EMBL" id="VWB98562.1"/>
    </source>
</evidence>
<name>A0A6P2NUP1_BURL3</name>
<organism evidence="1 2">
    <name type="scientific">Burkholderia lata (strain ATCC 17760 / DSM 23089 / LMG 22485 / NCIMB 9086 / R18194 / 383)</name>
    <dbReference type="NCBI Taxonomy" id="482957"/>
    <lineage>
        <taxon>Bacteria</taxon>
        <taxon>Pseudomonadati</taxon>
        <taxon>Pseudomonadota</taxon>
        <taxon>Betaproteobacteria</taxon>
        <taxon>Burkholderiales</taxon>
        <taxon>Burkholderiaceae</taxon>
        <taxon>Burkholderia</taxon>
        <taxon>Burkholderia cepacia complex</taxon>
    </lineage>
</organism>
<accession>A0A6P2NUP1</accession>
<dbReference type="InterPro" id="IPR011050">
    <property type="entry name" value="Pectin_lyase_fold/virulence"/>
</dbReference>
<sequence length="659" mass="69323">MASSSPTDPTYLRDEPSSDQNLGVVLKRVERLLTTDLPNVAPDSTGNLANATTALQHAQSALQAALTYRSLSEPQFSVSPLYAVGTNVYAIKSEVDSLAQQLGYDNGTLYNGNRTAAAAQLQVASAALQNLVTQADANASRTQRYVDCSAATAGDGSSSAPYNSITQLNQVQLQPGDVVNFRRGVTCVGMFQPQGSGTATQPITVRAYGGASGRPVINANGGNQAVYLYNVQYWELNDLELIAPGDGTTQRRGVFVNLNDFGAGTGYVLNNLYIHGVNGINQFPSPQTSTSLNGKWINASGGIVFQVDGVTTPTYFQNVLIQNDLIGTPLGTNADAPLYDVDREGIYFWSTWRTRPQLGSWWTSMPHASGFAPQLNLVIRDNLMQNVGGDGIVPQMAQNAVVENNILSGFRIRSTDNNAGIWTSDSDGTLLQFNDASGGHGTGDGMGYDIDHSTNDVVVQYNYSHNNDGGFVLLCQDGTTQYRGIVRYNLSVGDKTRIVEDCGGTYDNYLVYSNTIVSLAGAGATLYVGSGTPGPSGHSVTLSNNVFVNNGPHTNNVVKGTTVDSLTGVTFNNNVFQNYGDASQLPVNATNDVIGNAALDCRYRLGAGSIALNAGAAVTLPSGSTAATAVSDYYGQGLTTSGAPNAGMWGGAASTGTCI</sequence>
<protein>
    <recommendedName>
        <fullName evidence="3">Right handed beta helix domain-containing protein</fullName>
    </recommendedName>
</protein>
<dbReference type="EMBL" id="CABVPY010000033">
    <property type="protein sequence ID" value="VWB98562.1"/>
    <property type="molecule type" value="Genomic_DNA"/>
</dbReference>
<dbReference type="InterPro" id="IPR006626">
    <property type="entry name" value="PbH1"/>
</dbReference>
<dbReference type="Gene3D" id="2.160.20.10">
    <property type="entry name" value="Single-stranded right-handed beta-helix, Pectin lyase-like"/>
    <property type="match status" value="1"/>
</dbReference>
<evidence type="ECO:0008006" key="3">
    <source>
        <dbReference type="Google" id="ProtNLM"/>
    </source>
</evidence>